<comment type="similarity">
    <text evidence="1">Belongs to the free Met sulfoxide reductase family.</text>
</comment>
<dbReference type="InterPro" id="IPR003018">
    <property type="entry name" value="GAF"/>
</dbReference>
<keyword evidence="4" id="KW-1185">Reference proteome</keyword>
<gene>
    <name evidence="3" type="ordered locus">BPUM_2609</name>
</gene>
<reference evidence="3 4" key="3">
    <citation type="journal article" date="2013" name="PLoS ONE">
        <title>Candidate genes that may be responsible for the unusual resistances exhibited by Bacillus pumilus SAFR-032 spores.</title>
        <authorList>
            <person name="Tirumalai M.R."/>
            <person name="Rastogi R."/>
            <person name="Zamani N."/>
            <person name="O'Bryant Williams E."/>
            <person name="Allen S."/>
            <person name="Diouf F."/>
            <person name="Kwende S."/>
            <person name="Weinstock G.M."/>
            <person name="Venkateswaran K.J."/>
            <person name="Fox G.E."/>
        </authorList>
    </citation>
    <scope>NUCLEOTIDE SEQUENCE [LARGE SCALE GENOMIC DNA]</scope>
    <source>
        <strain evidence="3 4">SAFR-032</strain>
    </source>
</reference>
<reference evidence="3 4" key="1">
    <citation type="journal article" date="2007" name="PLoS ONE">
        <title>Paradoxical DNA repair and peroxide resistance gene conservation in Bacillus pumilus SAFR-032.</title>
        <authorList>
            <person name="Gioia J."/>
            <person name="Yerrapragada S."/>
            <person name="Qin X."/>
            <person name="Jiang H."/>
            <person name="Igboeli O.C."/>
            <person name="Muzny D."/>
            <person name="Dugan-Rocha S."/>
            <person name="Ding Y."/>
            <person name="Hawes A."/>
            <person name="Liu W."/>
            <person name="Perez L."/>
            <person name="Kovar C."/>
            <person name="Dinh H."/>
            <person name="Lee S."/>
            <person name="Nazareth L."/>
            <person name="Blyth P."/>
            <person name="Holder M."/>
            <person name="Buhay C."/>
            <person name="Tirumalai M.R."/>
            <person name="Liu Y."/>
            <person name="Dasgupta I."/>
            <person name="Bokhetache L."/>
            <person name="Fujita M."/>
            <person name="Karouia F."/>
            <person name="Eswara Moorthy P."/>
            <person name="Siefert J."/>
            <person name="Uzman A."/>
            <person name="Buzumbo P."/>
            <person name="Verma A."/>
            <person name="Zwiya H."/>
            <person name="McWilliams B.D."/>
            <person name="Olowu A."/>
            <person name="Clinkenbeard K.D."/>
            <person name="Newcombe D."/>
            <person name="Golebiewski L."/>
            <person name="Petrosino J.F."/>
            <person name="Nicholson W.L."/>
            <person name="Fox G.E."/>
            <person name="Venkateswaran K."/>
            <person name="Highlander S.K."/>
            <person name="Weinstock G.M."/>
        </authorList>
    </citation>
    <scope>NUCLEOTIDE SEQUENCE [LARGE SCALE GENOMIC DNA]</scope>
    <source>
        <strain evidence="3 4">SAFR-032</strain>
    </source>
</reference>
<dbReference type="FunFam" id="3.30.450.40:FF:000008">
    <property type="entry name" value="GAF domain-containing proteins"/>
    <property type="match status" value="1"/>
</dbReference>
<dbReference type="InterPro" id="IPR000614">
    <property type="entry name" value="FRMsr_CS"/>
</dbReference>
<proteinExistence type="inferred from homology"/>
<dbReference type="STRING" id="315750.BPUM_2609"/>
<dbReference type="GeneID" id="5621874"/>
<dbReference type="PANTHER" id="PTHR21021:SF15">
    <property type="entry name" value="FREE METHIONINE-R-SULFOXIDE REDUCTASE"/>
    <property type="match status" value="1"/>
</dbReference>
<dbReference type="GO" id="GO:0016301">
    <property type="term" value="F:kinase activity"/>
    <property type="evidence" value="ECO:0007669"/>
    <property type="project" value="UniProtKB-KW"/>
</dbReference>
<dbReference type="SUPFAM" id="SSF55781">
    <property type="entry name" value="GAF domain-like"/>
    <property type="match status" value="1"/>
</dbReference>
<dbReference type="eggNOG" id="COG1956">
    <property type="taxonomic scope" value="Bacteria"/>
</dbReference>
<evidence type="ECO:0000313" key="3">
    <source>
        <dbReference type="EMBL" id="ABV63267.1"/>
    </source>
</evidence>
<dbReference type="SMART" id="SM00065">
    <property type="entry name" value="GAF"/>
    <property type="match status" value="1"/>
</dbReference>
<evidence type="ECO:0000256" key="1">
    <source>
        <dbReference type="ARBA" id="ARBA00038454"/>
    </source>
</evidence>
<feature type="domain" description="GAF" evidence="2">
    <location>
        <begin position="31"/>
        <end position="165"/>
    </location>
</feature>
<dbReference type="GO" id="GO:0033745">
    <property type="term" value="F:L-methionine-(R)-S-oxide reductase activity"/>
    <property type="evidence" value="ECO:0007669"/>
    <property type="project" value="TreeGrafter"/>
</dbReference>
<keyword evidence="3" id="KW-0808">Transferase</keyword>
<dbReference type="AlphaFoldDB" id="A8FGA0"/>
<organism evidence="3 4">
    <name type="scientific">Bacillus pumilus (strain SAFR-032)</name>
    <dbReference type="NCBI Taxonomy" id="315750"/>
    <lineage>
        <taxon>Bacteria</taxon>
        <taxon>Bacillati</taxon>
        <taxon>Bacillota</taxon>
        <taxon>Bacilli</taxon>
        <taxon>Bacillales</taxon>
        <taxon>Bacillaceae</taxon>
        <taxon>Bacillus</taxon>
    </lineage>
</organism>
<dbReference type="EMBL" id="CP000813">
    <property type="protein sequence ID" value="ABV63267.1"/>
    <property type="molecule type" value="Genomic_DNA"/>
</dbReference>
<evidence type="ECO:0000313" key="4">
    <source>
        <dbReference type="Proteomes" id="UP000001355"/>
    </source>
</evidence>
<dbReference type="Pfam" id="PF01590">
    <property type="entry name" value="GAF"/>
    <property type="match status" value="1"/>
</dbReference>
<dbReference type="GO" id="GO:0005829">
    <property type="term" value="C:cytosol"/>
    <property type="evidence" value="ECO:0007669"/>
    <property type="project" value="TreeGrafter"/>
</dbReference>
<dbReference type="KEGG" id="bpu:BPUM_2609"/>
<sequence length="165" mass="17588">MFHVEKQAGDPSKDYQLLVKQVEAITDGEPDLIANLANAAALLYHSLPEVNWAGFYLAKGDELVLGPFNGLPACVRIPSGKGVCGTAFATGEVQRIADVHAFPGHIACDAASQSEIVVPLKVNGEIIGVLDIDSPVKDRFSEVDETYLIQLTEVLQKALSVSTNA</sequence>
<dbReference type="InterPro" id="IPR029016">
    <property type="entry name" value="GAF-like_dom_sf"/>
</dbReference>
<protein>
    <submittedName>
        <fullName evidence="3">Histidine kinase</fullName>
    </submittedName>
</protein>
<accession>A8FGA0</accession>
<dbReference type="OrthoDB" id="9796252at2"/>
<evidence type="ECO:0000259" key="2">
    <source>
        <dbReference type="SMART" id="SM00065"/>
    </source>
</evidence>
<dbReference type="Proteomes" id="UP000001355">
    <property type="component" value="Chromosome"/>
</dbReference>
<dbReference type="RefSeq" id="WP_012010903.1">
    <property type="nucleotide sequence ID" value="NC_009848.4"/>
</dbReference>
<reference evidence="3 4" key="2">
    <citation type="journal article" date="2013" name="Extremophiles">
        <title>An ICEBs1-like element may be associated with the extreme radiation and desiccation resistance of Bacillus pumilus SAFR-032 spores.</title>
        <authorList>
            <person name="Tirumalai M.R."/>
            <person name="Fox G.E."/>
        </authorList>
    </citation>
    <scope>NUCLEOTIDE SEQUENCE [LARGE SCALE GENOMIC DNA]</scope>
    <source>
        <strain evidence="3 4">SAFR-032</strain>
    </source>
</reference>
<keyword evidence="3" id="KW-0418">Kinase</keyword>
<dbReference type="PANTHER" id="PTHR21021">
    <property type="entry name" value="GAF/PUTATIVE CYTOSKELETAL PROTEIN"/>
    <property type="match status" value="1"/>
</dbReference>
<dbReference type="PROSITE" id="PS01320">
    <property type="entry name" value="UPF0067"/>
    <property type="match status" value="1"/>
</dbReference>
<name>A8FGA0_BACP2</name>
<dbReference type="HOGENOM" id="CLU_077738_2_0_9"/>
<dbReference type="Gene3D" id="3.30.450.40">
    <property type="match status" value="1"/>
</dbReference>
<dbReference type="InterPro" id="IPR051330">
    <property type="entry name" value="Phosphatase_reg/MetRdx"/>
</dbReference>